<keyword evidence="1" id="KW-0472">Membrane</keyword>
<feature type="transmembrane region" description="Helical" evidence="1">
    <location>
        <begin position="14"/>
        <end position="35"/>
    </location>
</feature>
<dbReference type="EMBL" id="SCWB01000003">
    <property type="protein sequence ID" value="TDM12525.1"/>
    <property type="molecule type" value="Genomic_DNA"/>
</dbReference>
<organism evidence="2 3">
    <name type="scientific">Macrococcus lamae</name>
    <dbReference type="NCBI Taxonomy" id="198484"/>
    <lineage>
        <taxon>Bacteria</taxon>
        <taxon>Bacillati</taxon>
        <taxon>Bacillota</taxon>
        <taxon>Bacilli</taxon>
        <taxon>Bacillales</taxon>
        <taxon>Staphylococcaceae</taxon>
        <taxon>Macrococcus</taxon>
    </lineage>
</organism>
<evidence type="ECO:0000313" key="3">
    <source>
        <dbReference type="Proteomes" id="UP000294802"/>
    </source>
</evidence>
<accession>A0A4R6BVW4</accession>
<dbReference type="RefSeq" id="WP_133443138.1">
    <property type="nucleotide sequence ID" value="NZ_SCWB01000003.1"/>
</dbReference>
<protein>
    <submittedName>
        <fullName evidence="2">Uncharacterized protein</fullName>
    </submittedName>
</protein>
<name>A0A4R6BVW4_9STAP</name>
<evidence type="ECO:0000313" key="2">
    <source>
        <dbReference type="EMBL" id="TDM12525.1"/>
    </source>
</evidence>
<gene>
    <name evidence="2" type="ORF">ERX29_02640</name>
</gene>
<sequence>MMDFLYFPENKMEYIPAGITLFCFMLLAYFAYRLFKRHSSKEEAKMEAFEKDVMRRLESGELHNER</sequence>
<reference evidence="2 3" key="1">
    <citation type="submission" date="2019-01" db="EMBL/GenBank/DDBJ databases">
        <title>Draft genome sequences of the type strains of six Macrococcus species.</title>
        <authorList>
            <person name="Mazhar S."/>
            <person name="Altermann E."/>
            <person name="Hill C."/>
            <person name="Mcauliffe O."/>
        </authorList>
    </citation>
    <scope>NUCLEOTIDE SEQUENCE [LARGE SCALE GENOMIC DNA]</scope>
    <source>
        <strain evidence="2 3">CCM4815</strain>
    </source>
</reference>
<keyword evidence="3" id="KW-1185">Reference proteome</keyword>
<proteinExistence type="predicted"/>
<dbReference type="OrthoDB" id="2390218at2"/>
<keyword evidence="1" id="KW-0812">Transmembrane</keyword>
<dbReference type="AlphaFoldDB" id="A0A4R6BVW4"/>
<evidence type="ECO:0000256" key="1">
    <source>
        <dbReference type="SAM" id="Phobius"/>
    </source>
</evidence>
<keyword evidence="1" id="KW-1133">Transmembrane helix</keyword>
<comment type="caution">
    <text evidence="2">The sequence shown here is derived from an EMBL/GenBank/DDBJ whole genome shotgun (WGS) entry which is preliminary data.</text>
</comment>
<dbReference type="Proteomes" id="UP000294802">
    <property type="component" value="Unassembled WGS sequence"/>
</dbReference>